<sequence>MRLTSYLVAAILAYNAAAAPVQPRAGEIFNSSHLHVGIPRQFGSRTQPEERNDEQDPAFENKFLHVGVHQTLADFNNAIEKHHANIEQEQHDSNAAQENDLELGPIRFDVAPNGIAEPSTSSNPLHSSGDLPSSNYDDQELELLMSDIEKYEHGNTTEVSQHQNSLGGLETTSTGLPFDSHPNDLEEFPTITDTDSIRSDTITSRFRARDSLWKPGEIESYKEGAKIEIRDSILELEDKLRYLNRAGHLTAEEAVSQIETYSKVIASRIKRNYISDPPDYITMLMALRNYIFVDIELRGQSQEPVAPITTEQQVQQEMDFSELHAYYVVEGLKEKLLRFAQVNLLSSINSRRAIAQAREMIRIGTKLPSDEARRYGALINEIEKVAGYMRKKHLRELPVTGMPSNPVPAAFGFKHRDLSLIITTPVNNSAKARPHFSPRSISKKRHFVYQE</sequence>
<keyword evidence="5" id="KW-1185">Reference proteome</keyword>
<dbReference type="InParanoid" id="A0A218Z9S7"/>
<feature type="coiled-coil region" evidence="1">
    <location>
        <begin position="72"/>
        <end position="99"/>
    </location>
</feature>
<feature type="compositionally biased region" description="Polar residues" evidence="2">
    <location>
        <begin position="118"/>
        <end position="136"/>
    </location>
</feature>
<feature type="signal peptide" evidence="3">
    <location>
        <begin position="1"/>
        <end position="18"/>
    </location>
</feature>
<proteinExistence type="predicted"/>
<dbReference type="OrthoDB" id="3559533at2759"/>
<dbReference type="Proteomes" id="UP000242519">
    <property type="component" value="Unassembled WGS sequence"/>
</dbReference>
<organism evidence="4 5">
    <name type="scientific">Diplocarpon coronariae</name>
    <dbReference type="NCBI Taxonomy" id="2795749"/>
    <lineage>
        <taxon>Eukaryota</taxon>
        <taxon>Fungi</taxon>
        <taxon>Dikarya</taxon>
        <taxon>Ascomycota</taxon>
        <taxon>Pezizomycotina</taxon>
        <taxon>Leotiomycetes</taxon>
        <taxon>Helotiales</taxon>
        <taxon>Drepanopezizaceae</taxon>
        <taxon>Diplocarpon</taxon>
    </lineage>
</organism>
<accession>A0A218Z9S7</accession>
<evidence type="ECO:0000256" key="1">
    <source>
        <dbReference type="SAM" id="Coils"/>
    </source>
</evidence>
<evidence type="ECO:0000313" key="5">
    <source>
        <dbReference type="Proteomes" id="UP000242519"/>
    </source>
</evidence>
<evidence type="ECO:0000313" key="4">
    <source>
        <dbReference type="EMBL" id="OWP04323.1"/>
    </source>
</evidence>
<dbReference type="EMBL" id="MZNU01000116">
    <property type="protein sequence ID" value="OWP04323.1"/>
    <property type="molecule type" value="Genomic_DNA"/>
</dbReference>
<feature type="chain" id="PRO_5012239692" evidence="3">
    <location>
        <begin position="19"/>
        <end position="451"/>
    </location>
</feature>
<evidence type="ECO:0000256" key="3">
    <source>
        <dbReference type="SAM" id="SignalP"/>
    </source>
</evidence>
<protein>
    <submittedName>
        <fullName evidence="4">Uncharacterized protein</fullName>
    </submittedName>
</protein>
<gene>
    <name evidence="4" type="ORF">B2J93_9391</name>
</gene>
<keyword evidence="1" id="KW-0175">Coiled coil</keyword>
<comment type="caution">
    <text evidence="4">The sequence shown here is derived from an EMBL/GenBank/DDBJ whole genome shotgun (WGS) entry which is preliminary data.</text>
</comment>
<name>A0A218Z9S7_9HELO</name>
<keyword evidence="3" id="KW-0732">Signal</keyword>
<evidence type="ECO:0000256" key="2">
    <source>
        <dbReference type="SAM" id="MobiDB-lite"/>
    </source>
</evidence>
<feature type="region of interest" description="Disordered" evidence="2">
    <location>
        <begin position="111"/>
        <end position="136"/>
    </location>
</feature>
<reference evidence="4 5" key="1">
    <citation type="submission" date="2017-04" db="EMBL/GenBank/DDBJ databases">
        <title>Draft genome sequence of Marssonina coronaria NL1: causal agent of apple blotch.</title>
        <authorList>
            <person name="Cheng Q."/>
        </authorList>
    </citation>
    <scope>NUCLEOTIDE SEQUENCE [LARGE SCALE GENOMIC DNA]</scope>
    <source>
        <strain evidence="4 5">NL1</strain>
    </source>
</reference>
<dbReference type="AlphaFoldDB" id="A0A218Z9S7"/>